<dbReference type="PANTHER" id="PTHR46195:SF2">
    <property type="entry name" value="HEAVY METAL-ASSOCIATED ISOPRENYLATED PLANT PROTEIN 7"/>
    <property type="match status" value="1"/>
</dbReference>
<evidence type="ECO:0000313" key="8">
    <source>
        <dbReference type="Proteomes" id="UP000075243"/>
    </source>
</evidence>
<dbReference type="Pfam" id="PF00403">
    <property type="entry name" value="HMA"/>
    <property type="match status" value="2"/>
</dbReference>
<dbReference type="AlphaFoldDB" id="A0A151TR09"/>
<proteinExistence type="inferred from homology"/>
<organism evidence="7 8">
    <name type="scientific">Cajanus cajan</name>
    <name type="common">Pigeon pea</name>
    <name type="synonym">Cajanus indicus</name>
    <dbReference type="NCBI Taxonomy" id="3821"/>
    <lineage>
        <taxon>Eukaryota</taxon>
        <taxon>Viridiplantae</taxon>
        <taxon>Streptophyta</taxon>
        <taxon>Embryophyta</taxon>
        <taxon>Tracheophyta</taxon>
        <taxon>Spermatophyta</taxon>
        <taxon>Magnoliopsida</taxon>
        <taxon>eudicotyledons</taxon>
        <taxon>Gunneridae</taxon>
        <taxon>Pentapetalae</taxon>
        <taxon>rosids</taxon>
        <taxon>fabids</taxon>
        <taxon>Fabales</taxon>
        <taxon>Fabaceae</taxon>
        <taxon>Papilionoideae</taxon>
        <taxon>50 kb inversion clade</taxon>
        <taxon>NPAAA clade</taxon>
        <taxon>indigoferoid/millettioid clade</taxon>
        <taxon>Phaseoleae</taxon>
        <taxon>Cajanus</taxon>
    </lineage>
</organism>
<evidence type="ECO:0000259" key="6">
    <source>
        <dbReference type="PROSITE" id="PS50846"/>
    </source>
</evidence>
<evidence type="ECO:0000313" key="7">
    <source>
        <dbReference type="EMBL" id="KYP69514.1"/>
    </source>
</evidence>
<dbReference type="PANTHER" id="PTHR46195">
    <property type="entry name" value="HEAVY METAL-ASSOCIATED ISOPRENYLATED PLANT PROTEIN 7"/>
    <property type="match status" value="1"/>
</dbReference>
<evidence type="ECO:0000256" key="5">
    <source>
        <dbReference type="SAM" id="MobiDB-lite"/>
    </source>
</evidence>
<dbReference type="Proteomes" id="UP000075243">
    <property type="component" value="Chromosome 3"/>
</dbReference>
<feature type="region of interest" description="Disordered" evidence="5">
    <location>
        <begin position="52"/>
        <end position="89"/>
    </location>
</feature>
<dbReference type="InterPro" id="IPR044577">
    <property type="entry name" value="HIPP4/7/8/17/18/19"/>
</dbReference>
<feature type="compositionally biased region" description="Basic and acidic residues" evidence="5">
    <location>
        <begin position="64"/>
        <end position="89"/>
    </location>
</feature>
<feature type="domain" description="HMA" evidence="6">
    <location>
        <begin position="1"/>
        <end position="56"/>
    </location>
</feature>
<dbReference type="EMBL" id="CM003605">
    <property type="protein sequence ID" value="KYP69514.1"/>
    <property type="molecule type" value="Genomic_DNA"/>
</dbReference>
<keyword evidence="1" id="KW-0488">Methylation</keyword>
<gene>
    <name evidence="7" type="ORF">KK1_008705</name>
</gene>
<evidence type="ECO:0000256" key="1">
    <source>
        <dbReference type="ARBA" id="ARBA00022481"/>
    </source>
</evidence>
<dbReference type="PROSITE" id="PS50846">
    <property type="entry name" value="HMA_2"/>
    <property type="match status" value="2"/>
</dbReference>
<name>A0A151TR09_CAJCA</name>
<keyword evidence="3" id="KW-0636">Prenylation</keyword>
<keyword evidence="3" id="KW-0449">Lipoprotein</keyword>
<dbReference type="STRING" id="3821.A0A151TR09"/>
<sequence>MHCEGCARKVRRCLKGFPGVEKVVTDCKSHMVVVKGEKADPLKVLERIQKKSHRKVELLSPIPKPEEENKVQEEEKPKPEPKPEVKKEESPIVTVLKVHMHCEACAQEIKRRIQRMNGVESAETDLKNSQVSVKGVYDPAKLVEYVYKRSGKHAVIMKQEEGEKKEKVEEPKGEEKKEEEKKSDESKEKKEKKEEGEETKGEVTTETATPEENNNAVAEVKINEYFYNPQRYGMEVYAPPPAAQYPAYYHAYPPQIFSDENPNACTVM</sequence>
<dbReference type="Gramene" id="C.cajan_08457.t">
    <property type="protein sequence ID" value="C.cajan_08457.t"/>
    <property type="gene ID" value="C.cajan_08457"/>
</dbReference>
<evidence type="ECO:0000256" key="3">
    <source>
        <dbReference type="ARBA" id="ARBA00023289"/>
    </source>
</evidence>
<dbReference type="CDD" id="cd00371">
    <property type="entry name" value="HMA"/>
    <property type="match status" value="2"/>
</dbReference>
<comment type="similarity">
    <text evidence="4">Belongs to the HIPP family.</text>
</comment>
<dbReference type="GO" id="GO:0046872">
    <property type="term" value="F:metal ion binding"/>
    <property type="evidence" value="ECO:0007669"/>
    <property type="project" value="UniProtKB-KW"/>
</dbReference>
<feature type="compositionally biased region" description="Basic and acidic residues" evidence="5">
    <location>
        <begin position="158"/>
        <end position="203"/>
    </location>
</feature>
<feature type="domain" description="HMA" evidence="6">
    <location>
        <begin position="91"/>
        <end position="155"/>
    </location>
</feature>
<evidence type="ECO:0000256" key="2">
    <source>
        <dbReference type="ARBA" id="ARBA00022723"/>
    </source>
</evidence>
<accession>A0A151TR09</accession>
<keyword evidence="2" id="KW-0479">Metal-binding</keyword>
<evidence type="ECO:0000256" key="4">
    <source>
        <dbReference type="ARBA" id="ARBA00024045"/>
    </source>
</evidence>
<dbReference type="InterPro" id="IPR006121">
    <property type="entry name" value="HMA_dom"/>
</dbReference>
<dbReference type="SUPFAM" id="SSF55008">
    <property type="entry name" value="HMA, heavy metal-associated domain"/>
    <property type="match status" value="2"/>
</dbReference>
<feature type="region of interest" description="Disordered" evidence="5">
    <location>
        <begin position="158"/>
        <end position="219"/>
    </location>
</feature>
<reference evidence="7 8" key="1">
    <citation type="journal article" date="2012" name="Nat. Biotechnol.">
        <title>Draft genome sequence of pigeonpea (Cajanus cajan), an orphan legume crop of resource-poor farmers.</title>
        <authorList>
            <person name="Varshney R.K."/>
            <person name="Chen W."/>
            <person name="Li Y."/>
            <person name="Bharti A.K."/>
            <person name="Saxena R.K."/>
            <person name="Schlueter J.A."/>
            <person name="Donoghue M.T."/>
            <person name="Azam S."/>
            <person name="Fan G."/>
            <person name="Whaley A.M."/>
            <person name="Farmer A.D."/>
            <person name="Sheridan J."/>
            <person name="Iwata A."/>
            <person name="Tuteja R."/>
            <person name="Penmetsa R.V."/>
            <person name="Wu W."/>
            <person name="Upadhyaya H.D."/>
            <person name="Yang S.P."/>
            <person name="Shah T."/>
            <person name="Saxena K.B."/>
            <person name="Michael T."/>
            <person name="McCombie W.R."/>
            <person name="Yang B."/>
            <person name="Zhang G."/>
            <person name="Yang H."/>
            <person name="Wang J."/>
            <person name="Spillane C."/>
            <person name="Cook D.R."/>
            <person name="May G.D."/>
            <person name="Xu X."/>
            <person name="Jackson S.A."/>
        </authorList>
    </citation>
    <scope>NUCLEOTIDE SEQUENCE [LARGE SCALE GENOMIC DNA]</scope>
    <source>
        <strain evidence="8">cv. Asha</strain>
    </source>
</reference>
<dbReference type="InterPro" id="IPR036163">
    <property type="entry name" value="HMA_dom_sf"/>
</dbReference>
<dbReference type="OMA" id="YPRFAFP"/>
<feature type="compositionally biased region" description="Low complexity" evidence="5">
    <location>
        <begin position="204"/>
        <end position="219"/>
    </location>
</feature>
<keyword evidence="8" id="KW-1185">Reference proteome</keyword>
<protein>
    <recommendedName>
        <fullName evidence="6">HMA domain-containing protein</fullName>
    </recommendedName>
</protein>
<dbReference type="Gene3D" id="3.30.70.100">
    <property type="match status" value="2"/>
</dbReference>